<dbReference type="FunFam" id="2.30.30.40:FF:000398">
    <property type="entry name" value="Hematopoietic cell-specific Lyn substrate 1"/>
    <property type="match status" value="1"/>
</dbReference>
<dbReference type="PROSITE" id="PS51090">
    <property type="entry name" value="CORTACTIN"/>
    <property type="match status" value="6"/>
</dbReference>
<dbReference type="InterPro" id="IPR036028">
    <property type="entry name" value="SH3-like_dom_sf"/>
</dbReference>
<dbReference type="Ensembl" id="ENSSORT00005016649.1">
    <property type="protein sequence ID" value="ENSSORP00005016142.1"/>
    <property type="gene ID" value="ENSSORG00005008134.1"/>
</dbReference>
<dbReference type="GO" id="GO:0016477">
    <property type="term" value="P:cell migration"/>
    <property type="evidence" value="ECO:0007669"/>
    <property type="project" value="TreeGrafter"/>
</dbReference>
<evidence type="ECO:0000313" key="7">
    <source>
        <dbReference type="Ensembl" id="ENSSORP00005016142.1"/>
    </source>
</evidence>
<feature type="compositionally biased region" description="Acidic residues" evidence="5">
    <location>
        <begin position="417"/>
        <end position="426"/>
    </location>
</feature>
<organism evidence="7 8">
    <name type="scientific">Sphaeramia orbicularis</name>
    <name type="common">orbiculate cardinalfish</name>
    <dbReference type="NCBI Taxonomy" id="375764"/>
    <lineage>
        <taxon>Eukaryota</taxon>
        <taxon>Metazoa</taxon>
        <taxon>Chordata</taxon>
        <taxon>Craniata</taxon>
        <taxon>Vertebrata</taxon>
        <taxon>Euteleostomi</taxon>
        <taxon>Actinopterygii</taxon>
        <taxon>Neopterygii</taxon>
        <taxon>Teleostei</taxon>
        <taxon>Neoteleostei</taxon>
        <taxon>Acanthomorphata</taxon>
        <taxon>Gobiaria</taxon>
        <taxon>Kurtiformes</taxon>
        <taxon>Apogonoidei</taxon>
        <taxon>Apogonidae</taxon>
        <taxon>Apogoninae</taxon>
        <taxon>Sphaeramia</taxon>
    </lineage>
</organism>
<dbReference type="SUPFAM" id="SSF50044">
    <property type="entry name" value="SH3-domain"/>
    <property type="match status" value="1"/>
</dbReference>
<dbReference type="Proteomes" id="UP000472271">
    <property type="component" value="Chromosome 12"/>
</dbReference>
<dbReference type="PANTHER" id="PTHR10829">
    <property type="entry name" value="CORTACTIN AND DREBRIN"/>
    <property type="match status" value="1"/>
</dbReference>
<sequence length="538" mass="60474">MWKSVVGHNVSMKVASDGDDWETDPDFENDITEQEQRWGAKTIEGSGRKEHISVAELRQKVAVEHEQLKQKEDTPKASYGYGGKFGVEKDRMDKVAKGHDYVAQVDQHSSQKDAAKGFGGKFGVQKDRVDKSAVGFEYKGEVQQHASQKGRSSVYLYMYSDPALKPKRVSMYVSDYSKGFGGKYGVEKDKVDKAALGFDYKGQTEKHQSQKDYAKGFGGKYGVETEKVDKAALGYDYKGETEKHQSQKDYSKGFGGKYGIEKEKVDKAALGYEYKGETEKHQSQKDYSSGFGGRYGVQTDRMDKSAVGFSDMNSPTSAYEKTQPFEASSAGADKLKARFESMAKASEEEDRKKAEEERARRQAREKREQEEARHREQSSRKEEPLPPPSVPDVTPVYDMPEESHLHIPEIQEKPEPEPEDEAEYEEPPALPPRSEDFLDMDAPPLPERTAEVEEDGEYEDIAEPPLSPEPSAADNDYEDLSGGLRAKAIYDYQGEADDEISFYPDDIITNVEMIDEGWWKGQCHGNVGLFPAAYVELI</sequence>
<evidence type="ECO:0000256" key="5">
    <source>
        <dbReference type="SAM" id="MobiDB-lite"/>
    </source>
</evidence>
<dbReference type="SMART" id="SM00326">
    <property type="entry name" value="SH3"/>
    <property type="match status" value="1"/>
</dbReference>
<dbReference type="AlphaFoldDB" id="A0A672ZI39"/>
<dbReference type="GO" id="GO:0005886">
    <property type="term" value="C:plasma membrane"/>
    <property type="evidence" value="ECO:0007669"/>
    <property type="project" value="TreeGrafter"/>
</dbReference>
<evidence type="ECO:0000256" key="2">
    <source>
        <dbReference type="ARBA" id="ARBA00022553"/>
    </source>
</evidence>
<name>A0A672ZI39_9TELE</name>
<dbReference type="InParanoid" id="A0A672ZI39"/>
<reference evidence="7" key="3">
    <citation type="submission" date="2025-09" db="UniProtKB">
        <authorList>
            <consortium name="Ensembl"/>
        </authorList>
    </citation>
    <scope>IDENTIFICATION</scope>
</reference>
<dbReference type="PANTHER" id="PTHR10829:SF5">
    <property type="entry name" value="HEMATOPOIETIC LINEAGE CELL-SPECIFIC PROTEIN"/>
    <property type="match status" value="1"/>
</dbReference>
<keyword evidence="8" id="KW-1185">Reference proteome</keyword>
<dbReference type="GO" id="GO:0005884">
    <property type="term" value="C:actin filament"/>
    <property type="evidence" value="ECO:0007669"/>
    <property type="project" value="TreeGrafter"/>
</dbReference>
<dbReference type="InterPro" id="IPR003134">
    <property type="entry name" value="Hs1_Cortactin"/>
</dbReference>
<accession>A0A672ZI39</accession>
<dbReference type="Pfam" id="PF00018">
    <property type="entry name" value="SH3_1"/>
    <property type="match status" value="1"/>
</dbReference>
<dbReference type="PRINTS" id="PR00452">
    <property type="entry name" value="SH3DOMAIN"/>
</dbReference>
<dbReference type="Gene3D" id="2.30.30.40">
    <property type="entry name" value="SH3 Domains"/>
    <property type="match status" value="1"/>
</dbReference>
<reference evidence="7" key="1">
    <citation type="submission" date="2019-06" db="EMBL/GenBank/DDBJ databases">
        <authorList>
            <consortium name="Wellcome Sanger Institute Data Sharing"/>
        </authorList>
    </citation>
    <scope>NUCLEOTIDE SEQUENCE [LARGE SCALE GENOMIC DNA]</scope>
</reference>
<keyword evidence="1 4" id="KW-0728">SH3 domain</keyword>
<dbReference type="GO" id="GO:0030833">
    <property type="term" value="P:regulation of actin filament polymerization"/>
    <property type="evidence" value="ECO:0007669"/>
    <property type="project" value="TreeGrafter"/>
</dbReference>
<protein>
    <submittedName>
        <fullName evidence="7">Src substrate cortactin-like</fullName>
    </submittedName>
</protein>
<feature type="compositionally biased region" description="Polar residues" evidence="5">
    <location>
        <begin position="311"/>
        <end position="320"/>
    </location>
</feature>
<evidence type="ECO:0000256" key="3">
    <source>
        <dbReference type="ARBA" id="ARBA00022737"/>
    </source>
</evidence>
<proteinExistence type="predicted"/>
<feature type="compositionally biased region" description="Basic and acidic residues" evidence="5">
    <location>
        <begin position="333"/>
        <end position="384"/>
    </location>
</feature>
<dbReference type="GO" id="GO:0051015">
    <property type="term" value="F:actin filament binding"/>
    <property type="evidence" value="ECO:0007669"/>
    <property type="project" value="TreeGrafter"/>
</dbReference>
<keyword evidence="2" id="KW-0597">Phosphoprotein</keyword>
<evidence type="ECO:0000313" key="8">
    <source>
        <dbReference type="Proteomes" id="UP000472271"/>
    </source>
</evidence>
<dbReference type="GO" id="GO:0030427">
    <property type="term" value="C:site of polarized growth"/>
    <property type="evidence" value="ECO:0007669"/>
    <property type="project" value="TreeGrafter"/>
</dbReference>
<keyword evidence="3" id="KW-0677">Repeat</keyword>
<feature type="compositionally biased region" description="Acidic residues" evidence="5">
    <location>
        <begin position="452"/>
        <end position="462"/>
    </location>
</feature>
<dbReference type="InterPro" id="IPR001452">
    <property type="entry name" value="SH3_domain"/>
</dbReference>
<gene>
    <name evidence="7" type="primary">hcls1</name>
</gene>
<evidence type="ECO:0000256" key="1">
    <source>
        <dbReference type="ARBA" id="ARBA00022443"/>
    </source>
</evidence>
<dbReference type="PRINTS" id="PR00499">
    <property type="entry name" value="P67PHOX"/>
</dbReference>
<feature type="compositionally biased region" description="Basic and acidic residues" evidence="5">
    <location>
        <begin position="401"/>
        <end position="416"/>
    </location>
</feature>
<reference evidence="7" key="2">
    <citation type="submission" date="2025-08" db="UniProtKB">
        <authorList>
            <consortium name="Ensembl"/>
        </authorList>
    </citation>
    <scope>IDENTIFICATION</scope>
</reference>
<feature type="region of interest" description="Disordered" evidence="5">
    <location>
        <begin position="276"/>
        <end position="479"/>
    </location>
</feature>
<evidence type="ECO:0000256" key="4">
    <source>
        <dbReference type="PROSITE-ProRule" id="PRU00192"/>
    </source>
</evidence>
<dbReference type="Pfam" id="PF02218">
    <property type="entry name" value="HS1_rep"/>
    <property type="match status" value="6"/>
</dbReference>
<dbReference type="GO" id="GO:0030864">
    <property type="term" value="C:cortical actin cytoskeleton"/>
    <property type="evidence" value="ECO:0007669"/>
    <property type="project" value="TreeGrafter"/>
</dbReference>
<dbReference type="PROSITE" id="PS50002">
    <property type="entry name" value="SH3"/>
    <property type="match status" value="1"/>
</dbReference>
<feature type="domain" description="SH3" evidence="6">
    <location>
        <begin position="481"/>
        <end position="538"/>
    </location>
</feature>
<evidence type="ECO:0000259" key="6">
    <source>
        <dbReference type="PROSITE" id="PS50002"/>
    </source>
</evidence>